<accession>G0TSR5</accession>
<dbReference type="OMA" id="VRIAECE"/>
<dbReference type="EMBL" id="HE573019">
    <property type="protein sequence ID" value="CCC46993.1"/>
    <property type="molecule type" value="Genomic_DNA"/>
</dbReference>
<dbReference type="VEuPathDB" id="TriTrypDB:TvY486_0301800"/>
<evidence type="ECO:0000313" key="1">
    <source>
        <dbReference type="EMBL" id="CCC46993.1"/>
    </source>
</evidence>
<proteinExistence type="predicted"/>
<organism evidence="1">
    <name type="scientific">Trypanosoma vivax (strain Y486)</name>
    <dbReference type="NCBI Taxonomy" id="1055687"/>
    <lineage>
        <taxon>Eukaryota</taxon>
        <taxon>Discoba</taxon>
        <taxon>Euglenozoa</taxon>
        <taxon>Kinetoplastea</taxon>
        <taxon>Metakinetoplastina</taxon>
        <taxon>Trypanosomatida</taxon>
        <taxon>Trypanosomatidae</taxon>
        <taxon>Trypanosoma</taxon>
        <taxon>Duttonella</taxon>
    </lineage>
</organism>
<name>G0TSR5_TRYVY</name>
<dbReference type="AlphaFoldDB" id="G0TSR5"/>
<protein>
    <submittedName>
        <fullName evidence="1">Uncharacterized protein</fullName>
    </submittedName>
</protein>
<reference evidence="1" key="1">
    <citation type="journal article" date="2012" name="Proc. Natl. Acad. Sci. U.S.A.">
        <title>Antigenic diversity is generated by distinct evolutionary mechanisms in African trypanosome species.</title>
        <authorList>
            <person name="Jackson A.P."/>
            <person name="Berry A."/>
            <person name="Aslett M."/>
            <person name="Allison H.C."/>
            <person name="Burton P."/>
            <person name="Vavrova-Anderson J."/>
            <person name="Brown R."/>
            <person name="Browne H."/>
            <person name="Corton N."/>
            <person name="Hauser H."/>
            <person name="Gamble J."/>
            <person name="Gilderthorp R."/>
            <person name="Marcello L."/>
            <person name="McQuillan J."/>
            <person name="Otto T.D."/>
            <person name="Quail M.A."/>
            <person name="Sanders M.J."/>
            <person name="van Tonder A."/>
            <person name="Ginger M.L."/>
            <person name="Field M.C."/>
            <person name="Barry J.D."/>
            <person name="Hertz-Fowler C."/>
            <person name="Berriman M."/>
        </authorList>
    </citation>
    <scope>NUCLEOTIDE SEQUENCE</scope>
    <source>
        <strain evidence="1">Y486</strain>
    </source>
</reference>
<sequence>MEGSSVMDPANPLSLIRVSNTATADSLMALSATLERLQEIVVAELNSLGVGGGQRGQRPSQLQLCSVLPPREGSFVERCAVETTEAHTGIGGSYCPFADSIDSYILTNRLKAANKEACDGSTVGVTQQDRRACVDALLRWADSLVPFEDMPSVGKSRDVLVSRLMCAAAVDDRRQCDMDQFREDLLFKPHWKHYASLMKLAHKSECAALEVVSATDIWKHLRSHEKCASLASELKLKFDSPPAPAVISLLEDSRRLMEAKDALANNQRTLMGLLSSVDDALSDYVEQCRMVNLQEEAFWRNFRVAEMECRVLKALSKRIMALC</sequence>
<gene>
    <name evidence="1" type="ORF">TVY486_0301800</name>
</gene>